<evidence type="ECO:0000256" key="2">
    <source>
        <dbReference type="ARBA" id="ARBA00012438"/>
    </source>
</evidence>
<dbReference type="Proteomes" id="UP000653099">
    <property type="component" value="Unassembled WGS sequence"/>
</dbReference>
<gene>
    <name evidence="8" type="ORF">GCM10008995_15500</name>
</gene>
<dbReference type="SUPFAM" id="SSF55874">
    <property type="entry name" value="ATPase domain of HSP90 chaperone/DNA topoisomerase II/histidine kinase"/>
    <property type="match status" value="1"/>
</dbReference>
<proteinExistence type="predicted"/>
<evidence type="ECO:0000313" key="9">
    <source>
        <dbReference type="Proteomes" id="UP000653099"/>
    </source>
</evidence>
<dbReference type="InterPro" id="IPR036890">
    <property type="entry name" value="HATPase_C_sf"/>
</dbReference>
<evidence type="ECO:0000256" key="1">
    <source>
        <dbReference type="ARBA" id="ARBA00000085"/>
    </source>
</evidence>
<dbReference type="Pfam" id="PF13426">
    <property type="entry name" value="PAS_9"/>
    <property type="match status" value="1"/>
</dbReference>
<sequence length="355" mass="39024">MDSRCSPELSPAYDTLCVGIALYDPTDGSIVDTNDRAASILGYDHPTLRSLDVDRYTANTYSFSASDFRERLHAAWEGDPREFTWRVKRGDGELVWVRIRVSPRADDTRWVRAEIRDVTDHHDAKHRAELFWRILRHDIRNKSAILSGYAEEIVGGDDPGEMRAAAATIADAATELGNAAASVRQIQQAVTADPANRRVRDAATAVSEIAADCRGDYPDAVITVTERDTVGIAVDRAFPYALRHAIENAIVHNDASVPAVEVRIGRSPNTGRVEISVLDRNPPIDDAELDVLFRPEARTSTLHGSGVGLFVMRWCTESLGGEIGVDRRTPRGNAVRFYLPPKPAPDDGVDPATES</sequence>
<keyword evidence="9" id="KW-1185">Reference proteome</keyword>
<dbReference type="CDD" id="cd16936">
    <property type="entry name" value="HATPase_RsbW-like"/>
    <property type="match status" value="1"/>
</dbReference>
<dbReference type="Gene3D" id="3.30.450.20">
    <property type="entry name" value="PAS domain"/>
    <property type="match status" value="1"/>
</dbReference>
<dbReference type="Pfam" id="PF02518">
    <property type="entry name" value="HATPase_c"/>
    <property type="match status" value="1"/>
</dbReference>
<dbReference type="GO" id="GO:0000156">
    <property type="term" value="F:phosphorelay response regulator activity"/>
    <property type="evidence" value="ECO:0007669"/>
    <property type="project" value="TreeGrafter"/>
</dbReference>
<evidence type="ECO:0000256" key="3">
    <source>
        <dbReference type="ARBA" id="ARBA00022679"/>
    </source>
</evidence>
<dbReference type="SMART" id="SM00387">
    <property type="entry name" value="HATPase_c"/>
    <property type="match status" value="1"/>
</dbReference>
<feature type="domain" description="Histidine kinase" evidence="7">
    <location>
        <begin position="241"/>
        <end position="343"/>
    </location>
</feature>
<evidence type="ECO:0000259" key="7">
    <source>
        <dbReference type="PROSITE" id="PS50109"/>
    </source>
</evidence>
<dbReference type="Gene3D" id="3.30.565.10">
    <property type="entry name" value="Histidine kinase-like ATPase, C-terminal domain"/>
    <property type="match status" value="1"/>
</dbReference>
<dbReference type="GO" id="GO:0030295">
    <property type="term" value="F:protein kinase activator activity"/>
    <property type="evidence" value="ECO:0007669"/>
    <property type="project" value="TreeGrafter"/>
</dbReference>
<dbReference type="PROSITE" id="PS50109">
    <property type="entry name" value="HIS_KIN"/>
    <property type="match status" value="1"/>
</dbReference>
<comment type="catalytic activity">
    <reaction evidence="1">
        <text>ATP + protein L-histidine = ADP + protein N-phospho-L-histidine.</text>
        <dbReference type="EC" id="2.7.13.3"/>
    </reaction>
</comment>
<dbReference type="InterPro" id="IPR000014">
    <property type="entry name" value="PAS"/>
</dbReference>
<name>A0A830EAV0_9EURY</name>
<evidence type="ECO:0000313" key="8">
    <source>
        <dbReference type="EMBL" id="GGJ06499.1"/>
    </source>
</evidence>
<dbReference type="EMBL" id="BMOC01000008">
    <property type="protein sequence ID" value="GGJ06499.1"/>
    <property type="molecule type" value="Genomic_DNA"/>
</dbReference>
<evidence type="ECO:0000256" key="5">
    <source>
        <dbReference type="ARBA" id="ARBA00023136"/>
    </source>
</evidence>
<keyword evidence="3" id="KW-0808">Transferase</keyword>
<dbReference type="GO" id="GO:0007234">
    <property type="term" value="P:osmosensory signaling via phosphorelay pathway"/>
    <property type="evidence" value="ECO:0007669"/>
    <property type="project" value="TreeGrafter"/>
</dbReference>
<dbReference type="OrthoDB" id="327291at2157"/>
<dbReference type="SUPFAM" id="SSF55785">
    <property type="entry name" value="PYP-like sensor domain (PAS domain)"/>
    <property type="match status" value="1"/>
</dbReference>
<reference evidence="8" key="1">
    <citation type="journal article" date="2014" name="Int. J. Syst. Evol. Microbiol.">
        <title>Complete genome sequence of Corynebacterium casei LMG S-19264T (=DSM 44701T), isolated from a smear-ripened cheese.</title>
        <authorList>
            <consortium name="US DOE Joint Genome Institute (JGI-PGF)"/>
            <person name="Walter F."/>
            <person name="Albersmeier A."/>
            <person name="Kalinowski J."/>
            <person name="Ruckert C."/>
        </authorList>
    </citation>
    <scope>NUCLEOTIDE SEQUENCE</scope>
    <source>
        <strain evidence="8">JCM 14359</strain>
    </source>
</reference>
<dbReference type="AlphaFoldDB" id="A0A830EAV0"/>
<organism evidence="8 9">
    <name type="scientific">Halobellus salinus</name>
    <dbReference type="NCBI Taxonomy" id="931585"/>
    <lineage>
        <taxon>Archaea</taxon>
        <taxon>Methanobacteriati</taxon>
        <taxon>Methanobacteriota</taxon>
        <taxon>Stenosarchaea group</taxon>
        <taxon>Halobacteria</taxon>
        <taxon>Halobacteriales</taxon>
        <taxon>Haloferacaceae</taxon>
        <taxon>Halobellus</taxon>
    </lineage>
</organism>
<dbReference type="PANTHER" id="PTHR42878">
    <property type="entry name" value="TWO-COMPONENT HISTIDINE KINASE"/>
    <property type="match status" value="1"/>
</dbReference>
<reference evidence="8" key="2">
    <citation type="submission" date="2020-09" db="EMBL/GenBank/DDBJ databases">
        <authorList>
            <person name="Sun Q."/>
            <person name="Ohkuma M."/>
        </authorList>
    </citation>
    <scope>NUCLEOTIDE SEQUENCE</scope>
    <source>
        <strain evidence="8">JCM 14359</strain>
    </source>
</reference>
<dbReference type="PANTHER" id="PTHR42878:SF14">
    <property type="entry name" value="OSMOLARITY TWO-COMPONENT SYSTEM PROTEIN SSK1"/>
    <property type="match status" value="1"/>
</dbReference>
<keyword evidence="4" id="KW-0418">Kinase</keyword>
<dbReference type="InterPro" id="IPR005467">
    <property type="entry name" value="His_kinase_dom"/>
</dbReference>
<dbReference type="GO" id="GO:0016020">
    <property type="term" value="C:membrane"/>
    <property type="evidence" value="ECO:0007669"/>
    <property type="project" value="UniProtKB-SubCell"/>
</dbReference>
<dbReference type="InterPro" id="IPR035965">
    <property type="entry name" value="PAS-like_dom_sf"/>
</dbReference>
<evidence type="ECO:0000256" key="4">
    <source>
        <dbReference type="ARBA" id="ARBA00022777"/>
    </source>
</evidence>
<dbReference type="RefSeq" id="WP_188786827.1">
    <property type="nucleotide sequence ID" value="NZ_BMOC01000008.1"/>
</dbReference>
<dbReference type="CDD" id="cd00130">
    <property type="entry name" value="PAS"/>
    <property type="match status" value="1"/>
</dbReference>
<accession>A0A830EAV0</accession>
<dbReference type="NCBIfam" id="TIGR00229">
    <property type="entry name" value="sensory_box"/>
    <property type="match status" value="1"/>
</dbReference>
<dbReference type="GO" id="GO:0004673">
    <property type="term" value="F:protein histidine kinase activity"/>
    <property type="evidence" value="ECO:0007669"/>
    <property type="project" value="UniProtKB-EC"/>
</dbReference>
<feature type="region of interest" description="Disordered" evidence="6">
    <location>
        <begin position="334"/>
        <end position="355"/>
    </location>
</feature>
<protein>
    <recommendedName>
        <fullName evidence="2">histidine kinase</fullName>
        <ecNumber evidence="2">2.7.13.3</ecNumber>
    </recommendedName>
</protein>
<evidence type="ECO:0000256" key="6">
    <source>
        <dbReference type="SAM" id="MobiDB-lite"/>
    </source>
</evidence>
<comment type="caution">
    <text evidence="8">The sequence shown here is derived from an EMBL/GenBank/DDBJ whole genome shotgun (WGS) entry which is preliminary data.</text>
</comment>
<dbReference type="InterPro" id="IPR003594">
    <property type="entry name" value="HATPase_dom"/>
</dbReference>
<dbReference type="InterPro" id="IPR050351">
    <property type="entry name" value="BphY/WalK/GraS-like"/>
</dbReference>
<keyword evidence="5" id="KW-0472">Membrane</keyword>
<dbReference type="EC" id="2.7.13.3" evidence="2"/>